<name>A0ABV3Q063_9BACL</name>
<dbReference type="Proteomes" id="UP001556040">
    <property type="component" value="Unassembled WGS sequence"/>
</dbReference>
<proteinExistence type="predicted"/>
<evidence type="ECO:0000259" key="1">
    <source>
        <dbReference type="Pfam" id="PF08378"/>
    </source>
</evidence>
<reference evidence="2 3" key="1">
    <citation type="journal article" date="1979" name="Int. J. Syst. Evol. Microbiol.">
        <title>Bacillus globisporus subsp. marinus subsp. nov.</title>
        <authorList>
            <person name="Liu H."/>
        </authorList>
    </citation>
    <scope>NUCLEOTIDE SEQUENCE [LARGE SCALE GENOMIC DNA]</scope>
    <source>
        <strain evidence="2 3">DSM 1297</strain>
    </source>
</reference>
<dbReference type="PIRSF" id="PIRSF012560">
    <property type="entry name" value="Pullulanase"/>
    <property type="match status" value="1"/>
</dbReference>
<sequence>MAQLIKLQDYVSRYEKDMIRYPSQFVHLKKKKWEKIKQQWDEGSTFMDEEDLQQFKEEVEGMEGKDGKDGLIKRFRKVWVREEKTVEEPMKELIEEKSNACNESSFDFEPHMYNRPESLEDLKHNYLDQVYQFQLKWASSTLMDKSYMDSKYLREEPLRYFLQRFPDTYLVLYKPIILIKKAPVELDILVITPTTAWCILLLEGLDKSAYIGSTERFWTVKTGTQDKKILSPLISLDRTEHILKQLFKQQNVELPIKKTILSRNGYIDFPDAPFGLNIVDKRSYSEWFAQQRNSRSPLKHMQMKAAKVIIEHTKTTSVRRMQWSMDKSDDSTLSKTFE</sequence>
<comment type="caution">
    <text evidence="2">The sequence shown here is derived from an EMBL/GenBank/DDBJ whole genome shotgun (WGS) entry which is preliminary data.</text>
</comment>
<keyword evidence="3" id="KW-1185">Reference proteome</keyword>
<protein>
    <submittedName>
        <fullName evidence="2">Nuclease-related domain-containing protein</fullName>
    </submittedName>
</protein>
<organism evidence="2 3">
    <name type="scientific">Jeotgalibacillus marinus</name>
    <dbReference type="NCBI Taxonomy" id="86667"/>
    <lineage>
        <taxon>Bacteria</taxon>
        <taxon>Bacillati</taxon>
        <taxon>Bacillota</taxon>
        <taxon>Bacilli</taxon>
        <taxon>Bacillales</taxon>
        <taxon>Caryophanaceae</taxon>
        <taxon>Jeotgalibacillus</taxon>
    </lineage>
</organism>
<dbReference type="EMBL" id="JBFMIA010000001">
    <property type="protein sequence ID" value="MEW9500729.1"/>
    <property type="molecule type" value="Genomic_DNA"/>
</dbReference>
<dbReference type="RefSeq" id="WP_367778054.1">
    <property type="nucleotide sequence ID" value="NZ_JBFMIA010000001.1"/>
</dbReference>
<evidence type="ECO:0000313" key="2">
    <source>
        <dbReference type="EMBL" id="MEW9500729.1"/>
    </source>
</evidence>
<gene>
    <name evidence="2" type="ORF">AB1471_02815</name>
</gene>
<dbReference type="InterPro" id="IPR012397">
    <property type="entry name" value="Pullulanase"/>
</dbReference>
<evidence type="ECO:0000313" key="3">
    <source>
        <dbReference type="Proteomes" id="UP001556040"/>
    </source>
</evidence>
<feature type="domain" description="NERD" evidence="1">
    <location>
        <begin position="154"/>
        <end position="258"/>
    </location>
</feature>
<accession>A0ABV3Q063</accession>
<dbReference type="Pfam" id="PF08378">
    <property type="entry name" value="NERD"/>
    <property type="match status" value="1"/>
</dbReference>
<dbReference type="InterPro" id="IPR011528">
    <property type="entry name" value="NERD"/>
</dbReference>